<gene>
    <name evidence="2" type="ORF">CSSPJE1EN1_LOCUS18411</name>
</gene>
<dbReference type="Proteomes" id="UP001497444">
    <property type="component" value="Chromosome 5"/>
</dbReference>
<proteinExistence type="predicted"/>
<feature type="compositionally biased region" description="Basic and acidic residues" evidence="1">
    <location>
        <begin position="8"/>
        <end position="22"/>
    </location>
</feature>
<keyword evidence="3" id="KW-1185">Reference proteome</keyword>
<accession>A0ABP0X1E3</accession>
<evidence type="ECO:0000256" key="1">
    <source>
        <dbReference type="SAM" id="MobiDB-lite"/>
    </source>
</evidence>
<sequence>MWNRKSCCARDRPSHSDGDGKSTRLQGISTASHLLFFCNFSQGRSVFRRLQKKWRLNISLHAMELWGFLLLMHIRKYRNFSKRLFLSPQQPVVACEEAQTVLVVKYYISGLRDWNSLSMTEEFVHFYWM</sequence>
<dbReference type="EMBL" id="OZ020100">
    <property type="protein sequence ID" value="CAK9272933.1"/>
    <property type="molecule type" value="Genomic_DNA"/>
</dbReference>
<organism evidence="2 3">
    <name type="scientific">Sphagnum jensenii</name>
    <dbReference type="NCBI Taxonomy" id="128206"/>
    <lineage>
        <taxon>Eukaryota</taxon>
        <taxon>Viridiplantae</taxon>
        <taxon>Streptophyta</taxon>
        <taxon>Embryophyta</taxon>
        <taxon>Bryophyta</taxon>
        <taxon>Sphagnophytina</taxon>
        <taxon>Sphagnopsida</taxon>
        <taxon>Sphagnales</taxon>
        <taxon>Sphagnaceae</taxon>
        <taxon>Sphagnum</taxon>
    </lineage>
</organism>
<name>A0ABP0X1E3_9BRYO</name>
<protein>
    <submittedName>
        <fullName evidence="2">Uncharacterized protein</fullName>
    </submittedName>
</protein>
<reference evidence="2" key="1">
    <citation type="submission" date="2024-02" db="EMBL/GenBank/DDBJ databases">
        <authorList>
            <consortium name="ELIXIR-Norway"/>
            <consortium name="Elixir Norway"/>
        </authorList>
    </citation>
    <scope>NUCLEOTIDE SEQUENCE</scope>
</reference>
<feature type="region of interest" description="Disordered" evidence="1">
    <location>
        <begin position="1"/>
        <end position="23"/>
    </location>
</feature>
<evidence type="ECO:0000313" key="2">
    <source>
        <dbReference type="EMBL" id="CAK9272933.1"/>
    </source>
</evidence>
<evidence type="ECO:0000313" key="3">
    <source>
        <dbReference type="Proteomes" id="UP001497444"/>
    </source>
</evidence>